<dbReference type="GeneID" id="54485058"/>
<protein>
    <submittedName>
        <fullName evidence="2">Uncharacterized protein</fullName>
    </submittedName>
</protein>
<feature type="compositionally biased region" description="Polar residues" evidence="1">
    <location>
        <begin position="32"/>
        <end position="53"/>
    </location>
</feature>
<dbReference type="Proteomes" id="UP000799437">
    <property type="component" value="Unassembled WGS sequence"/>
</dbReference>
<evidence type="ECO:0000256" key="1">
    <source>
        <dbReference type="SAM" id="MobiDB-lite"/>
    </source>
</evidence>
<dbReference type="RefSeq" id="XP_033600502.1">
    <property type="nucleotide sequence ID" value="XM_033744004.1"/>
</dbReference>
<name>A0A6A6WAA8_9PEZI</name>
<reference evidence="2" key="1">
    <citation type="journal article" date="2020" name="Stud. Mycol.">
        <title>101 Dothideomycetes genomes: a test case for predicting lifestyles and emergence of pathogens.</title>
        <authorList>
            <person name="Haridas S."/>
            <person name="Albert R."/>
            <person name="Binder M."/>
            <person name="Bloem J."/>
            <person name="Labutti K."/>
            <person name="Salamov A."/>
            <person name="Andreopoulos B."/>
            <person name="Baker S."/>
            <person name="Barry K."/>
            <person name="Bills G."/>
            <person name="Bluhm B."/>
            <person name="Cannon C."/>
            <person name="Castanera R."/>
            <person name="Culley D."/>
            <person name="Daum C."/>
            <person name="Ezra D."/>
            <person name="Gonzalez J."/>
            <person name="Henrissat B."/>
            <person name="Kuo A."/>
            <person name="Liang C."/>
            <person name="Lipzen A."/>
            <person name="Lutzoni F."/>
            <person name="Magnuson J."/>
            <person name="Mondo S."/>
            <person name="Nolan M."/>
            <person name="Ohm R."/>
            <person name="Pangilinan J."/>
            <person name="Park H.-J."/>
            <person name="Ramirez L."/>
            <person name="Alfaro M."/>
            <person name="Sun H."/>
            <person name="Tritt A."/>
            <person name="Yoshinaga Y."/>
            <person name="Zwiers L.-H."/>
            <person name="Turgeon B."/>
            <person name="Goodwin S."/>
            <person name="Spatafora J."/>
            <person name="Crous P."/>
            <person name="Grigoriev I."/>
        </authorList>
    </citation>
    <scope>NUCLEOTIDE SEQUENCE</scope>
    <source>
        <strain evidence="2">CBS 121739</strain>
    </source>
</reference>
<feature type="compositionally biased region" description="Basic and acidic residues" evidence="1">
    <location>
        <begin position="55"/>
        <end position="65"/>
    </location>
</feature>
<keyword evidence="3" id="KW-1185">Reference proteome</keyword>
<gene>
    <name evidence="2" type="ORF">EJ05DRAFT_476326</name>
</gene>
<organism evidence="2 3">
    <name type="scientific">Pseudovirgaria hyperparasitica</name>
    <dbReference type="NCBI Taxonomy" id="470096"/>
    <lineage>
        <taxon>Eukaryota</taxon>
        <taxon>Fungi</taxon>
        <taxon>Dikarya</taxon>
        <taxon>Ascomycota</taxon>
        <taxon>Pezizomycotina</taxon>
        <taxon>Dothideomycetes</taxon>
        <taxon>Dothideomycetes incertae sedis</taxon>
        <taxon>Acrospermales</taxon>
        <taxon>Acrospermaceae</taxon>
        <taxon>Pseudovirgaria</taxon>
    </lineage>
</organism>
<sequence>MVLSVDDGMWSGDMPRGQQQRSVTMDLKQDAGRSSSPIRGRDSSVSVDKQQSGIRAEDDAPRQDA</sequence>
<dbReference type="AlphaFoldDB" id="A0A6A6WAA8"/>
<dbReference type="EMBL" id="ML996572">
    <property type="protein sequence ID" value="KAF2758051.1"/>
    <property type="molecule type" value="Genomic_DNA"/>
</dbReference>
<evidence type="ECO:0000313" key="2">
    <source>
        <dbReference type="EMBL" id="KAF2758051.1"/>
    </source>
</evidence>
<proteinExistence type="predicted"/>
<accession>A0A6A6WAA8</accession>
<feature type="region of interest" description="Disordered" evidence="1">
    <location>
        <begin position="1"/>
        <end position="65"/>
    </location>
</feature>
<evidence type="ECO:0000313" key="3">
    <source>
        <dbReference type="Proteomes" id="UP000799437"/>
    </source>
</evidence>